<name>A0AAQ3N3M2_VIGMU</name>
<reference evidence="2 3" key="1">
    <citation type="journal article" date="2023" name="Life. Sci Alliance">
        <title>Evolutionary insights into 3D genome organization and epigenetic landscape of Vigna mungo.</title>
        <authorList>
            <person name="Junaid A."/>
            <person name="Singh B."/>
            <person name="Bhatia S."/>
        </authorList>
    </citation>
    <scope>NUCLEOTIDE SEQUENCE [LARGE SCALE GENOMIC DNA]</scope>
    <source>
        <strain evidence="2">Urdbean</strain>
    </source>
</reference>
<evidence type="ECO:0000256" key="1">
    <source>
        <dbReference type="ARBA" id="ARBA00006974"/>
    </source>
</evidence>
<dbReference type="Proteomes" id="UP001374535">
    <property type="component" value="Chromosome 7"/>
</dbReference>
<dbReference type="PANTHER" id="PTHR31929">
    <property type="entry name" value="SAUR-LIKE AUXIN-RESPONSIVE PROTEIN FAMILY-RELATED"/>
    <property type="match status" value="1"/>
</dbReference>
<dbReference type="Pfam" id="PF02519">
    <property type="entry name" value="Auxin_inducible"/>
    <property type="match status" value="1"/>
</dbReference>
<evidence type="ECO:0000313" key="3">
    <source>
        <dbReference type="Proteomes" id="UP001374535"/>
    </source>
</evidence>
<dbReference type="AlphaFoldDB" id="A0AAQ3N3M2"/>
<keyword evidence="3" id="KW-1185">Reference proteome</keyword>
<protein>
    <submittedName>
        <fullName evidence="2">Uncharacterized protein</fullName>
    </submittedName>
</protein>
<gene>
    <name evidence="2" type="ORF">V8G54_022766</name>
</gene>
<accession>A0AAQ3N3M2</accession>
<dbReference type="GO" id="GO:0009733">
    <property type="term" value="P:response to auxin"/>
    <property type="evidence" value="ECO:0007669"/>
    <property type="project" value="InterPro"/>
</dbReference>
<comment type="similarity">
    <text evidence="1">Belongs to the ARG7 family.</text>
</comment>
<sequence>MVPRDQVFNVGSLISKRCFRAGNQLWSILKVYSYCSMNEQALHFTTADVSKFKAETTMGFRIPGIIRQPSFSAVKANKGLEVPKGHLAVYVGDKMRRFVIPVSFLNQPSFQKLLSRAEEEFGYDHPAGGLTIPCKEDEFLNHVIMVLG</sequence>
<dbReference type="EMBL" id="CP144694">
    <property type="protein sequence ID" value="WVZ01960.1"/>
    <property type="molecule type" value="Genomic_DNA"/>
</dbReference>
<proteinExistence type="inferred from homology"/>
<dbReference type="InterPro" id="IPR003676">
    <property type="entry name" value="SAUR_fam"/>
</dbReference>
<evidence type="ECO:0000313" key="2">
    <source>
        <dbReference type="EMBL" id="WVZ01960.1"/>
    </source>
</evidence>
<organism evidence="2 3">
    <name type="scientific">Vigna mungo</name>
    <name type="common">Black gram</name>
    <name type="synonym">Phaseolus mungo</name>
    <dbReference type="NCBI Taxonomy" id="3915"/>
    <lineage>
        <taxon>Eukaryota</taxon>
        <taxon>Viridiplantae</taxon>
        <taxon>Streptophyta</taxon>
        <taxon>Embryophyta</taxon>
        <taxon>Tracheophyta</taxon>
        <taxon>Spermatophyta</taxon>
        <taxon>Magnoliopsida</taxon>
        <taxon>eudicotyledons</taxon>
        <taxon>Gunneridae</taxon>
        <taxon>Pentapetalae</taxon>
        <taxon>rosids</taxon>
        <taxon>fabids</taxon>
        <taxon>Fabales</taxon>
        <taxon>Fabaceae</taxon>
        <taxon>Papilionoideae</taxon>
        <taxon>50 kb inversion clade</taxon>
        <taxon>NPAAA clade</taxon>
        <taxon>indigoferoid/millettioid clade</taxon>
        <taxon>Phaseoleae</taxon>
        <taxon>Vigna</taxon>
    </lineage>
</organism>